<organism evidence="1 2">
    <name type="scientific">Tropicimonas sediminicola</name>
    <dbReference type="NCBI Taxonomy" id="1031541"/>
    <lineage>
        <taxon>Bacteria</taxon>
        <taxon>Pseudomonadati</taxon>
        <taxon>Pseudomonadota</taxon>
        <taxon>Alphaproteobacteria</taxon>
        <taxon>Rhodobacterales</taxon>
        <taxon>Roseobacteraceae</taxon>
        <taxon>Tropicimonas</taxon>
    </lineage>
</organism>
<name>A0A239GSN1_9RHOB</name>
<dbReference type="RefSeq" id="WP_245837854.1">
    <property type="nucleotide sequence ID" value="NZ_FZOY01000003.1"/>
</dbReference>
<dbReference type="Proteomes" id="UP000198426">
    <property type="component" value="Unassembled WGS sequence"/>
</dbReference>
<dbReference type="EMBL" id="FZOY01000003">
    <property type="protein sequence ID" value="SNS71513.1"/>
    <property type="molecule type" value="Genomic_DNA"/>
</dbReference>
<evidence type="ECO:0000313" key="1">
    <source>
        <dbReference type="EMBL" id="SNS71513.1"/>
    </source>
</evidence>
<keyword evidence="2" id="KW-1185">Reference proteome</keyword>
<accession>A0A239GSN1</accession>
<gene>
    <name evidence="1" type="ORF">SAMN05421757_10367</name>
</gene>
<evidence type="ECO:0008006" key="3">
    <source>
        <dbReference type="Google" id="ProtNLM"/>
    </source>
</evidence>
<protein>
    <recommendedName>
        <fullName evidence="3">ParB-like nuclease domain-containing protein</fullName>
    </recommendedName>
</protein>
<reference evidence="1 2" key="1">
    <citation type="submission" date="2017-06" db="EMBL/GenBank/DDBJ databases">
        <authorList>
            <person name="Kim H.J."/>
            <person name="Triplett B.A."/>
        </authorList>
    </citation>
    <scope>NUCLEOTIDE SEQUENCE [LARGE SCALE GENOMIC DNA]</scope>
    <source>
        <strain evidence="1 2">DSM 29339</strain>
    </source>
</reference>
<evidence type="ECO:0000313" key="2">
    <source>
        <dbReference type="Proteomes" id="UP000198426"/>
    </source>
</evidence>
<proteinExistence type="predicted"/>
<dbReference type="AlphaFoldDB" id="A0A239GSN1"/>
<sequence length="227" mass="25439">MFALPPTLSIRNLPRTLEASVPLKAVRDIRNRLVLGSEAPLSDECIYVDPQQVTLAYVPKGTSKAPRFRRRHSGLVRDGDWDLSVKPVSDGVKERAIKDHFLNNVSWEDTGVIDYLMSDVHRKGSADGFSTVEEIRNRYARMDALFEEIRRSGRMKTRAELDSYLRREHGGVYVHIARDGTPLKAGGGTHRLVIAKLLGLRRMPAHLGVIHAAAVRNGLMKGLRNPE</sequence>